<comment type="caution">
    <text evidence="3">The sequence shown here is derived from an EMBL/GenBank/DDBJ whole genome shotgun (WGS) entry which is preliminary data.</text>
</comment>
<keyword evidence="4" id="KW-1185">Reference proteome</keyword>
<dbReference type="SUPFAM" id="SSF51735">
    <property type="entry name" value="NAD(P)-binding Rossmann-fold domains"/>
    <property type="match status" value="1"/>
</dbReference>
<dbReference type="GO" id="GO:0005829">
    <property type="term" value="C:cytosol"/>
    <property type="evidence" value="ECO:0007669"/>
    <property type="project" value="TreeGrafter"/>
</dbReference>
<dbReference type="EMBL" id="JNUP01000063">
    <property type="protein sequence ID" value="KGE72068.1"/>
    <property type="molecule type" value="Genomic_DNA"/>
</dbReference>
<dbReference type="Proteomes" id="UP000029692">
    <property type="component" value="Unassembled WGS sequence"/>
</dbReference>
<evidence type="ECO:0000313" key="4">
    <source>
        <dbReference type="Proteomes" id="UP000029692"/>
    </source>
</evidence>
<evidence type="ECO:0008006" key="5">
    <source>
        <dbReference type="Google" id="ProtNLM"/>
    </source>
</evidence>
<name>A0A098QXA9_9SPIO</name>
<dbReference type="PANTHER" id="PTHR43391">
    <property type="entry name" value="RETINOL DEHYDROGENASE-RELATED"/>
    <property type="match status" value="1"/>
</dbReference>
<dbReference type="Gene3D" id="3.40.50.720">
    <property type="entry name" value="NAD(P)-binding Rossmann-like Domain"/>
    <property type="match status" value="1"/>
</dbReference>
<evidence type="ECO:0000313" key="3">
    <source>
        <dbReference type="EMBL" id="KGE72068.1"/>
    </source>
</evidence>
<dbReference type="PANTHER" id="PTHR43391:SF86">
    <property type="entry name" value="SHORT-CHAIN DEHYDROGENASE_REDUCTASE FAMILY PROTEIN"/>
    <property type="match status" value="1"/>
</dbReference>
<proteinExistence type="inferred from homology"/>
<dbReference type="InterPro" id="IPR020904">
    <property type="entry name" value="Sc_DH/Rdtase_CS"/>
</dbReference>
<evidence type="ECO:0000256" key="1">
    <source>
        <dbReference type="ARBA" id="ARBA00006484"/>
    </source>
</evidence>
<dbReference type="STRING" id="1480694.DC28_08170"/>
<dbReference type="Pfam" id="PF00106">
    <property type="entry name" value="adh_short"/>
    <property type="match status" value="1"/>
</dbReference>
<keyword evidence="2" id="KW-0560">Oxidoreductase</keyword>
<dbReference type="OrthoDB" id="9808814at2"/>
<accession>A0A098QXA9</accession>
<dbReference type="RefSeq" id="WP_037547520.1">
    <property type="nucleotide sequence ID" value="NZ_JNUP01000063.1"/>
</dbReference>
<dbReference type="InterPro" id="IPR002347">
    <property type="entry name" value="SDR_fam"/>
</dbReference>
<dbReference type="InterPro" id="IPR036291">
    <property type="entry name" value="NAD(P)-bd_dom_sf"/>
</dbReference>
<dbReference type="eggNOG" id="COG0300">
    <property type="taxonomic scope" value="Bacteria"/>
</dbReference>
<organism evidence="3 4">
    <name type="scientific">Spirochaeta lutea</name>
    <dbReference type="NCBI Taxonomy" id="1480694"/>
    <lineage>
        <taxon>Bacteria</taxon>
        <taxon>Pseudomonadati</taxon>
        <taxon>Spirochaetota</taxon>
        <taxon>Spirochaetia</taxon>
        <taxon>Spirochaetales</taxon>
        <taxon>Spirochaetaceae</taxon>
        <taxon>Spirochaeta</taxon>
    </lineage>
</organism>
<dbReference type="AlphaFoldDB" id="A0A098QXA9"/>
<evidence type="ECO:0000256" key="2">
    <source>
        <dbReference type="ARBA" id="ARBA00023002"/>
    </source>
</evidence>
<protein>
    <recommendedName>
        <fullName evidence="5">Short-chain dehydrogenase</fullName>
    </recommendedName>
</protein>
<dbReference type="PROSITE" id="PS00061">
    <property type="entry name" value="ADH_SHORT"/>
    <property type="match status" value="1"/>
</dbReference>
<dbReference type="CDD" id="cd05233">
    <property type="entry name" value="SDR_c"/>
    <property type="match status" value="1"/>
</dbReference>
<gene>
    <name evidence="3" type="ORF">DC28_08170</name>
</gene>
<comment type="similarity">
    <text evidence="1">Belongs to the short-chain dehydrogenases/reductases (SDR) family.</text>
</comment>
<reference evidence="3 4" key="1">
    <citation type="submission" date="2014-05" db="EMBL/GenBank/DDBJ databases">
        <title>De novo Genome Sequence of Spirocheata sp.</title>
        <authorList>
            <person name="Shivani Y."/>
            <person name="Subhash Y."/>
            <person name="Tushar L."/>
            <person name="Sasikala C."/>
            <person name="Ramana C.V."/>
        </authorList>
    </citation>
    <scope>NUCLEOTIDE SEQUENCE [LARGE SCALE GENOMIC DNA]</scope>
    <source>
        <strain evidence="3 4">JC230</strain>
    </source>
</reference>
<dbReference type="GO" id="GO:0016491">
    <property type="term" value="F:oxidoreductase activity"/>
    <property type="evidence" value="ECO:0007669"/>
    <property type="project" value="UniProtKB-KW"/>
</dbReference>
<sequence>MNQTASPPPKILYLTGSTGGMGRAIHAELASRPQYRVVPVLSRLENQEALVREVESLLEESPPWGIINAAGFGMFRPHEQISPRDIQNMVAVNLTAPMVLAKLCLPAIQKNSGRIIHIASIEATRSSKWAALYSATKAGLRSFSLSLQEDLRRFGAGVTCINPDLTRTGFFDNLEFRPSPDPAAAIEPAELARIVADILEQPNIVTEITIRPPILGIQKGPRT</sequence>
<dbReference type="PRINTS" id="PR00081">
    <property type="entry name" value="GDHRDH"/>
</dbReference>